<comment type="caution">
    <text evidence="2">The sequence shown here is derived from an EMBL/GenBank/DDBJ whole genome shotgun (WGS) entry which is preliminary data.</text>
</comment>
<protein>
    <submittedName>
        <fullName evidence="2">Uncharacterized protein</fullName>
    </submittedName>
</protein>
<evidence type="ECO:0000256" key="1">
    <source>
        <dbReference type="SAM" id="MobiDB-lite"/>
    </source>
</evidence>
<dbReference type="AlphaFoldDB" id="A0AAV7M0U0"/>
<accession>A0AAV7M0U0</accession>
<feature type="region of interest" description="Disordered" evidence="1">
    <location>
        <begin position="1"/>
        <end position="73"/>
    </location>
</feature>
<dbReference type="EMBL" id="JANPWB010000014">
    <property type="protein sequence ID" value="KAJ1095493.1"/>
    <property type="molecule type" value="Genomic_DNA"/>
</dbReference>
<keyword evidence="3" id="KW-1185">Reference proteome</keyword>
<evidence type="ECO:0000313" key="2">
    <source>
        <dbReference type="EMBL" id="KAJ1095493.1"/>
    </source>
</evidence>
<organism evidence="2 3">
    <name type="scientific">Pleurodeles waltl</name>
    <name type="common">Iberian ribbed newt</name>
    <dbReference type="NCBI Taxonomy" id="8319"/>
    <lineage>
        <taxon>Eukaryota</taxon>
        <taxon>Metazoa</taxon>
        <taxon>Chordata</taxon>
        <taxon>Craniata</taxon>
        <taxon>Vertebrata</taxon>
        <taxon>Euteleostomi</taxon>
        <taxon>Amphibia</taxon>
        <taxon>Batrachia</taxon>
        <taxon>Caudata</taxon>
        <taxon>Salamandroidea</taxon>
        <taxon>Salamandridae</taxon>
        <taxon>Pleurodelinae</taxon>
        <taxon>Pleurodeles</taxon>
    </lineage>
</organism>
<evidence type="ECO:0000313" key="3">
    <source>
        <dbReference type="Proteomes" id="UP001066276"/>
    </source>
</evidence>
<name>A0AAV7M0U0_PLEWA</name>
<gene>
    <name evidence="2" type="ORF">NDU88_000656</name>
</gene>
<dbReference type="Proteomes" id="UP001066276">
    <property type="component" value="Chromosome 10"/>
</dbReference>
<sequence>MEAGEEKESVEAGEEEESVEAGEEEESVEAGEEEESVEAGEEEKAMEAGEEEEFTREPGRWHEKNQAGVDEKGATTAKCSVHVFVLERQKYTEQ</sequence>
<feature type="compositionally biased region" description="Basic and acidic residues" evidence="1">
    <location>
        <begin position="1"/>
        <end position="10"/>
    </location>
</feature>
<reference evidence="2" key="1">
    <citation type="journal article" date="2022" name="bioRxiv">
        <title>Sequencing and chromosome-scale assembly of the giantPleurodeles waltlgenome.</title>
        <authorList>
            <person name="Brown T."/>
            <person name="Elewa A."/>
            <person name="Iarovenko S."/>
            <person name="Subramanian E."/>
            <person name="Araus A.J."/>
            <person name="Petzold A."/>
            <person name="Susuki M."/>
            <person name="Suzuki K.-i.T."/>
            <person name="Hayashi T."/>
            <person name="Toyoda A."/>
            <person name="Oliveira C."/>
            <person name="Osipova E."/>
            <person name="Leigh N.D."/>
            <person name="Simon A."/>
            <person name="Yun M.H."/>
        </authorList>
    </citation>
    <scope>NUCLEOTIDE SEQUENCE</scope>
    <source>
        <strain evidence="2">20211129_DDA</strain>
        <tissue evidence="2">Liver</tissue>
    </source>
</reference>
<feature type="compositionally biased region" description="Acidic residues" evidence="1">
    <location>
        <begin position="11"/>
        <end position="41"/>
    </location>
</feature>
<feature type="compositionally biased region" description="Basic and acidic residues" evidence="1">
    <location>
        <begin position="55"/>
        <end position="73"/>
    </location>
</feature>
<proteinExistence type="predicted"/>